<reference evidence="3 4" key="1">
    <citation type="journal article" date="2022" name="G3 (Bethesda)">
        <title>Whole-genome sequence and methylome profiling of the almond [Prunus dulcis (Mill.) D.A. Webb] cultivar 'Nonpareil'.</title>
        <authorList>
            <person name="D'Amico-Willman K.M."/>
            <person name="Ouma W.Z."/>
            <person name="Meulia T."/>
            <person name="Sideli G.M."/>
            <person name="Gradziel T.M."/>
            <person name="Fresnedo-Ramirez J."/>
        </authorList>
    </citation>
    <scope>NUCLEOTIDE SEQUENCE [LARGE SCALE GENOMIC DNA]</scope>
    <source>
        <strain evidence="3">Clone GOH B32 T37-40</strain>
    </source>
</reference>
<feature type="chain" id="PRO_5041899506" evidence="2">
    <location>
        <begin position="21"/>
        <end position="138"/>
    </location>
</feature>
<accession>A0AAD4W260</accession>
<keyword evidence="2" id="KW-0732">Signal</keyword>
<dbReference type="Proteomes" id="UP001054821">
    <property type="component" value="Chromosome 4"/>
</dbReference>
<feature type="signal peptide" evidence="2">
    <location>
        <begin position="1"/>
        <end position="20"/>
    </location>
</feature>
<proteinExistence type="predicted"/>
<feature type="region of interest" description="Disordered" evidence="1">
    <location>
        <begin position="64"/>
        <end position="116"/>
    </location>
</feature>
<evidence type="ECO:0000256" key="1">
    <source>
        <dbReference type="SAM" id="MobiDB-lite"/>
    </source>
</evidence>
<dbReference type="AlphaFoldDB" id="A0AAD4W260"/>
<evidence type="ECO:0000313" key="4">
    <source>
        <dbReference type="Proteomes" id="UP001054821"/>
    </source>
</evidence>
<comment type="caution">
    <text evidence="3">The sequence shown here is derived from an EMBL/GenBank/DDBJ whole genome shotgun (WGS) entry which is preliminary data.</text>
</comment>
<name>A0AAD4W260_PRUDU</name>
<evidence type="ECO:0000256" key="2">
    <source>
        <dbReference type="SAM" id="SignalP"/>
    </source>
</evidence>
<dbReference type="EMBL" id="JAJFAZ020000004">
    <property type="protein sequence ID" value="KAI5334933.1"/>
    <property type="molecule type" value="Genomic_DNA"/>
</dbReference>
<evidence type="ECO:0000313" key="3">
    <source>
        <dbReference type="EMBL" id="KAI5334933.1"/>
    </source>
</evidence>
<gene>
    <name evidence="3" type="ORF">L3X38_025066</name>
</gene>
<organism evidence="3 4">
    <name type="scientific">Prunus dulcis</name>
    <name type="common">Almond</name>
    <name type="synonym">Amygdalus dulcis</name>
    <dbReference type="NCBI Taxonomy" id="3755"/>
    <lineage>
        <taxon>Eukaryota</taxon>
        <taxon>Viridiplantae</taxon>
        <taxon>Streptophyta</taxon>
        <taxon>Embryophyta</taxon>
        <taxon>Tracheophyta</taxon>
        <taxon>Spermatophyta</taxon>
        <taxon>Magnoliopsida</taxon>
        <taxon>eudicotyledons</taxon>
        <taxon>Gunneridae</taxon>
        <taxon>Pentapetalae</taxon>
        <taxon>rosids</taxon>
        <taxon>fabids</taxon>
        <taxon>Rosales</taxon>
        <taxon>Rosaceae</taxon>
        <taxon>Amygdaloideae</taxon>
        <taxon>Amygdaleae</taxon>
        <taxon>Prunus</taxon>
    </lineage>
</organism>
<sequence length="138" mass="14671">MSGIIDLIALLIEISTLTPAENSAESPMRGRQDGPVVDFLCTLQPGGAKHLKCLGDTKSIRAANWQDSGDHSQPDPLAGLGDTKSIRAANPGRSGDTKSIRVANPGTHGSGVPETREANVKCIDKTEGKLDVRRHRHN</sequence>
<protein>
    <submittedName>
        <fullName evidence="3">Uncharacterized protein</fullName>
    </submittedName>
</protein>
<keyword evidence="4" id="KW-1185">Reference proteome</keyword>